<dbReference type="EMBL" id="JBHMFB010000016">
    <property type="protein sequence ID" value="MFB9089514.1"/>
    <property type="molecule type" value="Genomic_DNA"/>
</dbReference>
<dbReference type="PANTHER" id="PTHR48079">
    <property type="entry name" value="PROTEIN YEEZ"/>
    <property type="match status" value="1"/>
</dbReference>
<accession>A0ABV5GEG9</accession>
<name>A0ABV5GEG9_9FLAO</name>
<reference evidence="1 2" key="1">
    <citation type="submission" date="2024-09" db="EMBL/GenBank/DDBJ databases">
        <authorList>
            <person name="Sun Q."/>
            <person name="Mori K."/>
        </authorList>
    </citation>
    <scope>NUCLEOTIDE SEQUENCE [LARGE SCALE GENOMIC DNA]</scope>
    <source>
        <strain evidence="1 2">CECT 8460</strain>
    </source>
</reference>
<dbReference type="PANTHER" id="PTHR48079:SF6">
    <property type="entry name" value="NAD(P)-BINDING DOMAIN-CONTAINING PROTEIN-RELATED"/>
    <property type="match status" value="1"/>
</dbReference>
<gene>
    <name evidence="1" type="ORF">ACFFUU_07885</name>
</gene>
<organism evidence="1 2">
    <name type="scientific">Flavobacterium paronense</name>
    <dbReference type="NCBI Taxonomy" id="1392775"/>
    <lineage>
        <taxon>Bacteria</taxon>
        <taxon>Pseudomonadati</taxon>
        <taxon>Bacteroidota</taxon>
        <taxon>Flavobacteriia</taxon>
        <taxon>Flavobacteriales</taxon>
        <taxon>Flavobacteriaceae</taxon>
        <taxon>Flavobacterium</taxon>
    </lineage>
</organism>
<dbReference type="Proteomes" id="UP001589576">
    <property type="component" value="Unassembled WGS sequence"/>
</dbReference>
<keyword evidence="2" id="KW-1185">Reference proteome</keyword>
<sequence>MKQISVLGCGWLGLLLAKSLLKNGFPIKGSTTSLEKISVLEGNGIQAFQIELSEDEIKGEIDFFLSNSEILIIDIPPKLRSVSSENFVKKIQNLIPFIEKAKIEKVIFISSTSVYSDNNSVVTEATKPNPETESGKQLLASENLLQSNPNFKTTVIRFGGLIGEDRHPIHFLAGRKNIENPEAPINLIHQSDCIGIIQTIIEQNCFGETFNAVTPLHPSRKKYYTQKALEFNLPLPEFVNAKISIGKTILSDKVENVLKYKFGTL</sequence>
<comment type="caution">
    <text evidence="1">The sequence shown here is derived from an EMBL/GenBank/DDBJ whole genome shotgun (WGS) entry which is preliminary data.</text>
</comment>
<protein>
    <submittedName>
        <fullName evidence="1">NAD(P)H-binding protein</fullName>
    </submittedName>
</protein>
<dbReference type="InterPro" id="IPR036291">
    <property type="entry name" value="NAD(P)-bd_dom_sf"/>
</dbReference>
<dbReference type="SUPFAM" id="SSF51735">
    <property type="entry name" value="NAD(P)-binding Rossmann-fold domains"/>
    <property type="match status" value="1"/>
</dbReference>
<dbReference type="Gene3D" id="3.40.50.720">
    <property type="entry name" value="NAD(P)-binding Rossmann-like Domain"/>
    <property type="match status" value="1"/>
</dbReference>
<evidence type="ECO:0000313" key="2">
    <source>
        <dbReference type="Proteomes" id="UP001589576"/>
    </source>
</evidence>
<evidence type="ECO:0000313" key="1">
    <source>
        <dbReference type="EMBL" id="MFB9089514.1"/>
    </source>
</evidence>
<dbReference type="InterPro" id="IPR051783">
    <property type="entry name" value="NAD(P)-dependent_oxidoreduct"/>
</dbReference>
<dbReference type="RefSeq" id="WP_290286516.1">
    <property type="nucleotide sequence ID" value="NZ_JAUFQN010000019.1"/>
</dbReference>
<proteinExistence type="predicted"/>